<feature type="region of interest" description="Disordered" evidence="1">
    <location>
        <begin position="123"/>
        <end position="142"/>
    </location>
</feature>
<comment type="caution">
    <text evidence="2">The sequence shown here is derived from an EMBL/GenBank/DDBJ whole genome shotgun (WGS) entry which is preliminary data.</text>
</comment>
<dbReference type="EMBL" id="BTSY01000006">
    <property type="protein sequence ID" value="GMT34040.1"/>
    <property type="molecule type" value="Genomic_DNA"/>
</dbReference>
<protein>
    <submittedName>
        <fullName evidence="2">Uncharacterized protein</fullName>
    </submittedName>
</protein>
<evidence type="ECO:0000313" key="3">
    <source>
        <dbReference type="Proteomes" id="UP001432322"/>
    </source>
</evidence>
<proteinExistence type="predicted"/>
<sequence length="323" mass="35389">LAMYYDDSAARTYDDNDFSMNEECDHTGIDYVSSPPPSFYSALPSSPIDDEEQPCLVFVEEQRRTVHSIACSPASTSSSPPVVRAFSVPPKRVSWRDHMRDLHRATIDESIHRLSSSVRGGIEKKRRGKGGHVGATAATRRTHRPGCAQHVWSLVKHIKEAPASSCTCHSEVSGVSEALVDRLRRLTRFDPRIVESHRFTYSYQLEYTLPSIAEAGEESGAMPGYDPAYDATTADHPADPTTGERRPGLGRVSRSVSPEPSRPHCSSPTAPEMLQALQLAEPVLSEEEMCARLSALPIGYHTTATVAALESALHSSLSLMDTE</sequence>
<feature type="compositionally biased region" description="Basic and acidic residues" evidence="1">
    <location>
        <begin position="236"/>
        <end position="247"/>
    </location>
</feature>
<evidence type="ECO:0000313" key="2">
    <source>
        <dbReference type="EMBL" id="GMT34040.1"/>
    </source>
</evidence>
<evidence type="ECO:0000256" key="1">
    <source>
        <dbReference type="SAM" id="MobiDB-lite"/>
    </source>
</evidence>
<feature type="non-terminal residue" evidence="2">
    <location>
        <position position="323"/>
    </location>
</feature>
<reference evidence="2" key="1">
    <citation type="submission" date="2023-10" db="EMBL/GenBank/DDBJ databases">
        <title>Genome assembly of Pristionchus species.</title>
        <authorList>
            <person name="Yoshida K."/>
            <person name="Sommer R.J."/>
        </authorList>
    </citation>
    <scope>NUCLEOTIDE SEQUENCE</scope>
    <source>
        <strain evidence="2">RS5133</strain>
    </source>
</reference>
<dbReference type="AlphaFoldDB" id="A0AAV5WR06"/>
<keyword evidence="3" id="KW-1185">Reference proteome</keyword>
<accession>A0AAV5WR06</accession>
<name>A0AAV5WR06_9BILA</name>
<dbReference type="Proteomes" id="UP001432322">
    <property type="component" value="Unassembled WGS sequence"/>
</dbReference>
<gene>
    <name evidence="2" type="ORF">PFISCL1PPCAC_25337</name>
</gene>
<feature type="region of interest" description="Disordered" evidence="1">
    <location>
        <begin position="231"/>
        <end position="269"/>
    </location>
</feature>
<feature type="non-terminal residue" evidence="2">
    <location>
        <position position="1"/>
    </location>
</feature>
<organism evidence="2 3">
    <name type="scientific">Pristionchus fissidentatus</name>
    <dbReference type="NCBI Taxonomy" id="1538716"/>
    <lineage>
        <taxon>Eukaryota</taxon>
        <taxon>Metazoa</taxon>
        <taxon>Ecdysozoa</taxon>
        <taxon>Nematoda</taxon>
        <taxon>Chromadorea</taxon>
        <taxon>Rhabditida</taxon>
        <taxon>Rhabditina</taxon>
        <taxon>Diplogasteromorpha</taxon>
        <taxon>Diplogasteroidea</taxon>
        <taxon>Neodiplogasteridae</taxon>
        <taxon>Pristionchus</taxon>
    </lineage>
</organism>